<evidence type="ECO:0000313" key="2">
    <source>
        <dbReference type="EMBL" id="QUN35220.1"/>
    </source>
</evidence>
<evidence type="ECO:0000256" key="1">
    <source>
        <dbReference type="SAM" id="SignalP"/>
    </source>
</evidence>
<keyword evidence="1" id="KW-0732">Signal</keyword>
<dbReference type="RefSeq" id="WP_077869381.1">
    <property type="nucleotide sequence ID" value="NZ_BKAK01000085.1"/>
</dbReference>
<feature type="signal peptide" evidence="1">
    <location>
        <begin position="1"/>
        <end position="29"/>
    </location>
</feature>
<dbReference type="AlphaFoldDB" id="A0AB74VFU5"/>
<gene>
    <name evidence="2" type="ORF">KEC93_25545</name>
</gene>
<sequence>MMNSKTLKFVALTLMLATATSFTPAVTFAATNNNTKVVNKSIDVKKSGKSNFKIWDKNLAHVMYTYDEDGKSYKVMESMNSKLTNGNSKIYVKNIETGDYELDSTLTTTVENGKVTIKTTDVKTNNTTTDSLDLSAKNLNKMKQQGGIHLDYREPDENLTDWEYSAPFFGSSRIKRYTLIAVTGVIAGVIGSLGTPISGGTSGAIGAVAGAIVADEIPLVFWGQDVFYKYIIGTSTPGAERSLTTFYSDSNRNNQIGDTIVNEYYSD</sequence>
<keyword evidence="3" id="KW-1185">Reference proteome</keyword>
<reference evidence="2" key="1">
    <citation type="submission" date="2021-04" db="EMBL/GenBank/DDBJ databases">
        <title>Complete genome sequence of the type strain Clostridium beijerinckii NRRL B-598.</title>
        <authorList>
            <person name="Sedlar K."/>
            <person name="Branska B."/>
            <person name="Bezdicek M."/>
            <person name="Nykrynova M."/>
            <person name="Lengerova M."/>
            <person name="Skutkova H."/>
            <person name="Patakova P."/>
        </authorList>
    </citation>
    <scope>NUCLEOTIDE SEQUENCE</scope>
    <source>
        <strain evidence="2">DSM 791</strain>
    </source>
</reference>
<evidence type="ECO:0000313" key="3">
    <source>
        <dbReference type="Proteomes" id="UP000679373"/>
    </source>
</evidence>
<protein>
    <submittedName>
        <fullName evidence="2">Uncharacterized protein</fullName>
    </submittedName>
</protein>
<dbReference type="Proteomes" id="UP000679373">
    <property type="component" value="Chromosome"/>
</dbReference>
<organism evidence="2 3">
    <name type="scientific">Clostridium beijerinckii</name>
    <name type="common">Clostridium MP</name>
    <dbReference type="NCBI Taxonomy" id="1520"/>
    <lineage>
        <taxon>Bacteria</taxon>
        <taxon>Bacillati</taxon>
        <taxon>Bacillota</taxon>
        <taxon>Clostridia</taxon>
        <taxon>Eubacteriales</taxon>
        <taxon>Clostridiaceae</taxon>
        <taxon>Clostridium</taxon>
    </lineage>
</organism>
<dbReference type="EMBL" id="CP073653">
    <property type="protein sequence ID" value="QUN35220.1"/>
    <property type="molecule type" value="Genomic_DNA"/>
</dbReference>
<accession>A0AB74VFU5</accession>
<dbReference type="GeneID" id="66347966"/>
<name>A0AB74VFU5_CLOBE</name>
<proteinExistence type="predicted"/>
<feature type="chain" id="PRO_5044500428" evidence="1">
    <location>
        <begin position="30"/>
        <end position="267"/>
    </location>
</feature>